<accession>A0ABP0Z6Q8</accession>
<evidence type="ECO:0000313" key="2">
    <source>
        <dbReference type="Proteomes" id="UP001642487"/>
    </source>
</evidence>
<evidence type="ECO:0000313" key="1">
    <source>
        <dbReference type="EMBL" id="CAK9326332.1"/>
    </source>
</evidence>
<name>A0ABP0Z6Q8_9ROSI</name>
<reference evidence="1 2" key="1">
    <citation type="submission" date="2024-03" db="EMBL/GenBank/DDBJ databases">
        <authorList>
            <person name="Gkanogiannis A."/>
            <person name="Becerra Lopez-Lavalle L."/>
        </authorList>
    </citation>
    <scope>NUCLEOTIDE SEQUENCE [LARGE SCALE GENOMIC DNA]</scope>
</reference>
<protein>
    <submittedName>
        <fullName evidence="1">Uncharacterized protein</fullName>
    </submittedName>
</protein>
<dbReference type="Proteomes" id="UP001642487">
    <property type="component" value="Chromosome 7"/>
</dbReference>
<organism evidence="1 2">
    <name type="scientific">Citrullus colocynthis</name>
    <name type="common">colocynth</name>
    <dbReference type="NCBI Taxonomy" id="252529"/>
    <lineage>
        <taxon>Eukaryota</taxon>
        <taxon>Viridiplantae</taxon>
        <taxon>Streptophyta</taxon>
        <taxon>Embryophyta</taxon>
        <taxon>Tracheophyta</taxon>
        <taxon>Spermatophyta</taxon>
        <taxon>Magnoliopsida</taxon>
        <taxon>eudicotyledons</taxon>
        <taxon>Gunneridae</taxon>
        <taxon>Pentapetalae</taxon>
        <taxon>rosids</taxon>
        <taxon>fabids</taxon>
        <taxon>Cucurbitales</taxon>
        <taxon>Cucurbitaceae</taxon>
        <taxon>Benincaseae</taxon>
        <taxon>Citrullus</taxon>
    </lineage>
</organism>
<keyword evidence="2" id="KW-1185">Reference proteome</keyword>
<sequence>MLVDLNAQNDIVLDLLRHLLPSFGRLLGFSSNVASAIVSPVTVVSSSVDVPSSSSNTGFLPMLFRCPIFFQRRCSVSHTHFVRPALLLISSGATHEF</sequence>
<proteinExistence type="predicted"/>
<gene>
    <name evidence="1" type="ORF">CITCOLO1_LOCUS18674</name>
</gene>
<dbReference type="EMBL" id="OZ021741">
    <property type="protein sequence ID" value="CAK9326332.1"/>
    <property type="molecule type" value="Genomic_DNA"/>
</dbReference>